<dbReference type="SUPFAM" id="SSF81730">
    <property type="entry name" value="beta-catenin-interacting protein ICAT"/>
    <property type="match status" value="1"/>
</dbReference>
<proteinExistence type="inferred from homology"/>
<evidence type="ECO:0000256" key="2">
    <source>
        <dbReference type="SAM" id="Coils"/>
    </source>
</evidence>
<dbReference type="AlphaFoldDB" id="A0A814GXK3"/>
<dbReference type="PANTHER" id="PTHR16505:SF8">
    <property type="entry name" value="PROTEIN LZIC"/>
    <property type="match status" value="1"/>
</dbReference>
<reference evidence="5" key="1">
    <citation type="submission" date="2021-02" db="EMBL/GenBank/DDBJ databases">
        <authorList>
            <person name="Nowell W R."/>
        </authorList>
    </citation>
    <scope>NUCLEOTIDE SEQUENCE</scope>
</reference>
<dbReference type="PANTHER" id="PTHR16505">
    <property type="entry name" value="PROTEIN LZIC"/>
    <property type="match status" value="1"/>
</dbReference>
<feature type="coiled-coil region" evidence="2">
    <location>
        <begin position="9"/>
        <end position="36"/>
    </location>
</feature>
<evidence type="ECO:0000313" key="5">
    <source>
        <dbReference type="EMBL" id="CAF1002305.1"/>
    </source>
</evidence>
<keyword evidence="6" id="KW-1185">Reference proteome</keyword>
<dbReference type="Proteomes" id="UP000663828">
    <property type="component" value="Unassembled WGS sequence"/>
</dbReference>
<accession>A0A814GXK3</accession>
<dbReference type="InterPro" id="IPR040065">
    <property type="entry name" value="LZIC"/>
</dbReference>
<dbReference type="GO" id="GO:0008013">
    <property type="term" value="F:beta-catenin binding"/>
    <property type="evidence" value="ECO:0007669"/>
    <property type="project" value="InterPro"/>
</dbReference>
<evidence type="ECO:0000256" key="1">
    <source>
        <dbReference type="ARBA" id="ARBA00006505"/>
    </source>
</evidence>
<name>A0A814GXK3_ADIRI</name>
<protein>
    <recommendedName>
        <fullName evidence="3">Beta-catenin-interacting ICAT domain-containing protein</fullName>
    </recommendedName>
</protein>
<evidence type="ECO:0000313" key="4">
    <source>
        <dbReference type="EMBL" id="CAF0925856.1"/>
    </source>
</evidence>
<keyword evidence="2" id="KW-0175">Coiled coil</keyword>
<dbReference type="EMBL" id="CAJNOJ010000039">
    <property type="protein sequence ID" value="CAF0925856.1"/>
    <property type="molecule type" value="Genomic_DNA"/>
</dbReference>
<dbReference type="InterPro" id="IPR009428">
    <property type="entry name" value="ICAT_dom"/>
</dbReference>
<feature type="domain" description="Beta-catenin-interacting ICAT" evidence="3">
    <location>
        <begin position="111"/>
        <end position="187"/>
    </location>
</feature>
<evidence type="ECO:0000259" key="3">
    <source>
        <dbReference type="Pfam" id="PF06384"/>
    </source>
</evidence>
<dbReference type="EMBL" id="CAJNOR010000767">
    <property type="protein sequence ID" value="CAF1002305.1"/>
    <property type="molecule type" value="Genomic_DNA"/>
</dbReference>
<dbReference type="Proteomes" id="UP000663852">
    <property type="component" value="Unassembled WGS sequence"/>
</dbReference>
<comment type="similarity">
    <text evidence="1">Belongs to the CTNNBIP1 family.</text>
</comment>
<dbReference type="Pfam" id="PF06384">
    <property type="entry name" value="ICAT"/>
    <property type="match status" value="1"/>
</dbReference>
<sequence>MSAQTDVLQNNLHDQLDRLLEQLADLDQAKDEMDTDEYTEARQDTVDQLEAFSKSLEKMKSGEGGPSLLDDVQRIQNAIKCAISQAFQTPEVIRFFAKKQPVQLRNRLAEIERDIKVGKLNAGEGARQKREILDALRRLGETLTPDEEVYLKQYSDSGNIGFAKMSESSNVNVNALSAVAAKQIENARAPR</sequence>
<dbReference type="InterPro" id="IPR036911">
    <property type="entry name" value="ICAT_sf"/>
</dbReference>
<dbReference type="OrthoDB" id="10262856at2759"/>
<dbReference type="Gene3D" id="1.10.10.490">
    <property type="entry name" value="Beta-catenin-interacting ICAT"/>
    <property type="match status" value="1"/>
</dbReference>
<gene>
    <name evidence="4" type="ORF">EDS130_LOCUS11023</name>
    <name evidence="5" type="ORF">XAT740_LOCUS13271</name>
</gene>
<organism evidence="5 6">
    <name type="scientific">Adineta ricciae</name>
    <name type="common">Rotifer</name>
    <dbReference type="NCBI Taxonomy" id="249248"/>
    <lineage>
        <taxon>Eukaryota</taxon>
        <taxon>Metazoa</taxon>
        <taxon>Spiralia</taxon>
        <taxon>Gnathifera</taxon>
        <taxon>Rotifera</taxon>
        <taxon>Eurotatoria</taxon>
        <taxon>Bdelloidea</taxon>
        <taxon>Adinetida</taxon>
        <taxon>Adinetidae</taxon>
        <taxon>Adineta</taxon>
    </lineage>
</organism>
<comment type="caution">
    <text evidence="5">The sequence shown here is derived from an EMBL/GenBank/DDBJ whole genome shotgun (WGS) entry which is preliminary data.</text>
</comment>
<evidence type="ECO:0000313" key="6">
    <source>
        <dbReference type="Proteomes" id="UP000663828"/>
    </source>
</evidence>